<proteinExistence type="predicted"/>
<accession>A0A7S0W0D7</accession>
<name>A0A7S0W0D7_9CRYP</name>
<protein>
    <submittedName>
        <fullName evidence="1">Uncharacterized protein</fullName>
    </submittedName>
</protein>
<reference evidence="1" key="1">
    <citation type="submission" date="2021-01" db="EMBL/GenBank/DDBJ databases">
        <authorList>
            <person name="Corre E."/>
            <person name="Pelletier E."/>
            <person name="Niang G."/>
            <person name="Scheremetjew M."/>
            <person name="Finn R."/>
            <person name="Kale V."/>
            <person name="Holt S."/>
            <person name="Cochrane G."/>
            <person name="Meng A."/>
            <person name="Brown T."/>
            <person name="Cohen L."/>
        </authorList>
    </citation>
    <scope>NUCLEOTIDE SEQUENCE</scope>
    <source>
        <strain evidence="1">CCMP443</strain>
    </source>
</reference>
<dbReference type="AlphaFoldDB" id="A0A7S0W0D7"/>
<organism evidence="1">
    <name type="scientific">Hemiselmis tepida</name>
    <dbReference type="NCBI Taxonomy" id="464990"/>
    <lineage>
        <taxon>Eukaryota</taxon>
        <taxon>Cryptophyceae</taxon>
        <taxon>Cryptomonadales</taxon>
        <taxon>Hemiselmidaceae</taxon>
        <taxon>Hemiselmis</taxon>
    </lineage>
</organism>
<evidence type="ECO:0000313" key="1">
    <source>
        <dbReference type="EMBL" id="CAD8802529.1"/>
    </source>
</evidence>
<gene>
    <name evidence="1" type="ORF">HTEP1355_LOCUS16205</name>
</gene>
<sequence length="120" mass="12799">MPDDKGGAEGGGEAYEWAAPLLGSSHAEARRAYNAGIGAIAALEVLEHGSIAREQHEARLKELCGSGAQPMRTTKFQSRLDESDMQVVLISSSRWGGETLDPLCHVRAEYNSIVSSDTVA</sequence>
<dbReference type="EMBL" id="HBFN01028118">
    <property type="protein sequence ID" value="CAD8802529.1"/>
    <property type="molecule type" value="Transcribed_RNA"/>
</dbReference>